<evidence type="ECO:0000256" key="3">
    <source>
        <dbReference type="ARBA" id="ARBA00022750"/>
    </source>
</evidence>
<dbReference type="Gene3D" id="3.40.50.1450">
    <property type="entry name" value="HybD-like"/>
    <property type="match status" value="1"/>
</dbReference>
<gene>
    <name evidence="5" type="ORF">OMAG_002358</name>
</gene>
<dbReference type="PRINTS" id="PR00446">
    <property type="entry name" value="HYDRGNUPTAKE"/>
</dbReference>
<proteinExistence type="inferred from homology"/>
<reference evidence="5 6" key="1">
    <citation type="submission" date="2015-02" db="EMBL/GenBank/DDBJ databases">
        <title>Single-cell genomics of uncultivated deep-branching MTB reveals a conserved set of magnetosome genes.</title>
        <authorList>
            <person name="Kolinko S."/>
            <person name="Richter M."/>
            <person name="Glockner F.O."/>
            <person name="Brachmann A."/>
            <person name="Schuler D."/>
        </authorList>
    </citation>
    <scope>NUCLEOTIDE SEQUENCE [LARGE SCALE GENOMIC DNA]</scope>
    <source>
        <strain evidence="5">SKK-01</strain>
    </source>
</reference>
<accession>A0A0F0CQI5</accession>
<organism evidence="5 6">
    <name type="scientific">Candidatus Omnitrophus magneticus</name>
    <dbReference type="NCBI Taxonomy" id="1609969"/>
    <lineage>
        <taxon>Bacteria</taxon>
        <taxon>Pseudomonadati</taxon>
        <taxon>Candidatus Omnitrophota</taxon>
        <taxon>Candidatus Omnitrophus</taxon>
    </lineage>
</organism>
<name>A0A0F0CQI5_9BACT</name>
<dbReference type="NCBIfam" id="TIGR00072">
    <property type="entry name" value="hydrog_prot"/>
    <property type="match status" value="1"/>
</dbReference>
<dbReference type="Pfam" id="PF01750">
    <property type="entry name" value="HycI"/>
    <property type="match status" value="1"/>
</dbReference>
<dbReference type="AlphaFoldDB" id="A0A0F0CQI5"/>
<comment type="similarity">
    <text evidence="1">Belongs to the peptidase A31 family.</text>
</comment>
<evidence type="ECO:0000256" key="1">
    <source>
        <dbReference type="ARBA" id="ARBA00006814"/>
    </source>
</evidence>
<keyword evidence="3" id="KW-0064">Aspartyl protease</keyword>
<sequence length="153" mass="16959">MKKILITGIGSILRGDDGIGSRVIDELRKEVLPEGIRLYAGDVSGLDLLKLFPDYDRVIVIDAADMNAPAGMIKVFDSRDIRKAEFSDCLSTHGMTLLQTLTLAEQLELKCEITIVGIQPEDISYRLSVTDTLEQIIPKAVKIIKDFVLTRLV</sequence>
<dbReference type="PANTHER" id="PTHR30302:SF1">
    <property type="entry name" value="HYDROGENASE 2 MATURATION PROTEASE"/>
    <property type="match status" value="1"/>
</dbReference>
<evidence type="ECO:0000313" key="5">
    <source>
        <dbReference type="EMBL" id="KJJ83771.1"/>
    </source>
</evidence>
<comment type="caution">
    <text evidence="5">The sequence shown here is derived from an EMBL/GenBank/DDBJ whole genome shotgun (WGS) entry which is preliminary data.</text>
</comment>
<dbReference type="CDD" id="cd00518">
    <property type="entry name" value="H2MP"/>
    <property type="match status" value="1"/>
</dbReference>
<dbReference type="PANTHER" id="PTHR30302">
    <property type="entry name" value="HYDROGENASE 1 MATURATION PROTEASE"/>
    <property type="match status" value="1"/>
</dbReference>
<dbReference type="GO" id="GO:0008047">
    <property type="term" value="F:enzyme activator activity"/>
    <property type="evidence" value="ECO:0007669"/>
    <property type="project" value="InterPro"/>
</dbReference>
<keyword evidence="4 5" id="KW-0378">Hydrolase</keyword>
<protein>
    <submittedName>
        <fullName evidence="5">Peptidase A31, hydrogen uptake protein</fullName>
        <ecNumber evidence="5">3.4.23.-</ecNumber>
    </submittedName>
</protein>
<keyword evidence="6" id="KW-1185">Reference proteome</keyword>
<evidence type="ECO:0000256" key="4">
    <source>
        <dbReference type="ARBA" id="ARBA00022801"/>
    </source>
</evidence>
<keyword evidence="2" id="KW-0645">Protease</keyword>
<dbReference type="GO" id="GO:0016485">
    <property type="term" value="P:protein processing"/>
    <property type="evidence" value="ECO:0007669"/>
    <property type="project" value="TreeGrafter"/>
</dbReference>
<evidence type="ECO:0000256" key="2">
    <source>
        <dbReference type="ARBA" id="ARBA00022670"/>
    </source>
</evidence>
<dbReference type="GO" id="GO:0004190">
    <property type="term" value="F:aspartic-type endopeptidase activity"/>
    <property type="evidence" value="ECO:0007669"/>
    <property type="project" value="UniProtKB-KW"/>
</dbReference>
<dbReference type="SUPFAM" id="SSF53163">
    <property type="entry name" value="HybD-like"/>
    <property type="match status" value="1"/>
</dbReference>
<dbReference type="Proteomes" id="UP000033428">
    <property type="component" value="Unassembled WGS sequence"/>
</dbReference>
<dbReference type="EMBL" id="JYNY01000489">
    <property type="protein sequence ID" value="KJJ83771.1"/>
    <property type="molecule type" value="Genomic_DNA"/>
</dbReference>
<dbReference type="EC" id="3.4.23.-" evidence="5"/>
<evidence type="ECO:0000313" key="6">
    <source>
        <dbReference type="Proteomes" id="UP000033428"/>
    </source>
</evidence>
<dbReference type="InterPro" id="IPR023430">
    <property type="entry name" value="Pept_HybD-like_dom_sf"/>
</dbReference>
<dbReference type="InterPro" id="IPR000671">
    <property type="entry name" value="Peptidase_A31"/>
</dbReference>